<keyword evidence="2" id="KW-1185">Reference proteome</keyword>
<organism evidence="2 3">
    <name type="scientific">Meloidogyne hapla</name>
    <name type="common">Root-knot nematode worm</name>
    <dbReference type="NCBI Taxonomy" id="6305"/>
    <lineage>
        <taxon>Eukaryota</taxon>
        <taxon>Metazoa</taxon>
        <taxon>Ecdysozoa</taxon>
        <taxon>Nematoda</taxon>
        <taxon>Chromadorea</taxon>
        <taxon>Rhabditida</taxon>
        <taxon>Tylenchina</taxon>
        <taxon>Tylenchomorpha</taxon>
        <taxon>Tylenchoidea</taxon>
        <taxon>Meloidogynidae</taxon>
        <taxon>Meloidogyninae</taxon>
        <taxon>Meloidogyne</taxon>
    </lineage>
</organism>
<keyword evidence="1" id="KW-0175">Coiled coil</keyword>
<dbReference type="WBParaSite" id="MhA1_Contig213.frz3.fgene4">
    <property type="protein sequence ID" value="MhA1_Contig213.frz3.fgene4"/>
    <property type="gene ID" value="MhA1_Contig213.frz3.fgene4"/>
</dbReference>
<accession>A0A1I8BE75</accession>
<feature type="coiled-coil region" evidence="1">
    <location>
        <begin position="62"/>
        <end position="126"/>
    </location>
</feature>
<evidence type="ECO:0000256" key="1">
    <source>
        <dbReference type="SAM" id="Coils"/>
    </source>
</evidence>
<sequence>MKGKNKLNIASSWPLIVKEQAQQQVNKTTETIQNGEKGKSLSKELIQKPSRSFSHPLLFIDEIKLEEKIKRLDNSAQQQQNNDQNSTNLLQQKQQIEKLQRKCSRLEQLESAYRKIEKDYEQMLECEELSLTTFYRLEHHLRLLDIENEQLKIQYLNSNNKKIENIPKNDKFEEKKILEEKIENLENLLLNSQEKAKLAKERATSIIYSQQQSTSNNSNIFGSILAASRLIGGEIQKVGKRKAQEFLPVGTEELFNKLNKELDNLLIGTEKSQNENNKINEENINEKTATSSKFVDLLDIRRFNVFSTDFDQWSMSGTTRDQNREMSLPTNMSDENREQLLSLLGDEDGFDENNFCEDKGEVRVRRQKILQKRKIKRHSCIQRPLIEDRALHNSKFDLMDEQFKIIEPISEEREQKIMKILNKIINNEDEEKNSEKQEEMEKEVNIEEECVELDDGNETKSTEININLINLNSKIQKENKYIYEEKVFDEENGKEEEMSLFEWTIENDGEIDVIPSIELSEMLGEISVPHQDPDLSLKVSSTSSTLSSTILTTKTTFQSNYFDKIINKISNSNFWIFLQIPYKINYFDYCQHFLIICSKNRKYKPYFMMISSLKALQGKRCSPHWNKLGIDADGISMNGKGEFLIFNSFFFFLDDGSRLWRIWNGAGFSPISKLDLIGPSSIFSKNSQWYQMTSRNEGFLLQVELTNKHAWYLTDRGVFVQMFLPDSGIGYWYRTQENDELDKFVQITATDEAVWVLNSFGMVAARVGLRRCPMGVDWAYLDNQPKKFVSISIYERIGFGLDNQGVIWLINGVGLESPFGVGNWSNCSPLQVNSIPKMSPINDWRLSVGSIGIFVNVGTALLYLSEPFIGKDADEEILLSKAREMPERTLSGGSATSCLILVNSL</sequence>
<feature type="coiled-coil region" evidence="1">
    <location>
        <begin position="168"/>
        <end position="202"/>
    </location>
</feature>
<proteinExistence type="predicted"/>
<name>A0A1I8BE75_MELHA</name>
<dbReference type="AlphaFoldDB" id="A0A1I8BE75"/>
<evidence type="ECO:0000313" key="2">
    <source>
        <dbReference type="Proteomes" id="UP000095281"/>
    </source>
</evidence>
<evidence type="ECO:0000313" key="3">
    <source>
        <dbReference type="WBParaSite" id="MhA1_Contig213.frz3.fgene4"/>
    </source>
</evidence>
<dbReference type="Proteomes" id="UP000095281">
    <property type="component" value="Unplaced"/>
</dbReference>
<feature type="coiled-coil region" evidence="1">
    <location>
        <begin position="418"/>
        <end position="447"/>
    </location>
</feature>
<reference evidence="3" key="1">
    <citation type="submission" date="2016-11" db="UniProtKB">
        <authorList>
            <consortium name="WormBaseParasite"/>
        </authorList>
    </citation>
    <scope>IDENTIFICATION</scope>
</reference>
<protein>
    <submittedName>
        <fullName evidence="3">B30.2/SPRY domain-containing protein</fullName>
    </submittedName>
</protein>